<evidence type="ECO:0000313" key="3">
    <source>
        <dbReference type="Proteomes" id="UP001596101"/>
    </source>
</evidence>
<reference evidence="3" key="1">
    <citation type="journal article" date="2019" name="Int. J. Syst. Evol. Microbiol.">
        <title>The Global Catalogue of Microorganisms (GCM) 10K type strain sequencing project: providing services to taxonomists for standard genome sequencing and annotation.</title>
        <authorList>
            <consortium name="The Broad Institute Genomics Platform"/>
            <consortium name="The Broad Institute Genome Sequencing Center for Infectious Disease"/>
            <person name="Wu L."/>
            <person name="Ma J."/>
        </authorList>
    </citation>
    <scope>NUCLEOTIDE SEQUENCE [LARGE SCALE GENOMIC DNA]</scope>
    <source>
        <strain evidence="3">CCUG 43111</strain>
    </source>
</reference>
<sequence>MRITKKCLTGAQRLHAALVETDPASPDLILIRASGFLRLPQLRMTAMSASCPAHAHRAPPGTGYAGRPCRRRAAPNKSDKSA</sequence>
<gene>
    <name evidence="2" type="ORF">ACFPQ5_21255</name>
</gene>
<dbReference type="RefSeq" id="WP_379760544.1">
    <property type="nucleotide sequence ID" value="NZ_JBHSMR010000014.1"/>
</dbReference>
<keyword evidence="3" id="KW-1185">Reference proteome</keyword>
<dbReference type="EMBL" id="JBHSMR010000014">
    <property type="protein sequence ID" value="MFC5480739.1"/>
    <property type="molecule type" value="Genomic_DNA"/>
</dbReference>
<evidence type="ECO:0000313" key="2">
    <source>
        <dbReference type="EMBL" id="MFC5480739.1"/>
    </source>
</evidence>
<accession>A0ABW0MR56</accession>
<organism evidence="2 3">
    <name type="scientific">Massilia suwonensis</name>
    <dbReference type="NCBI Taxonomy" id="648895"/>
    <lineage>
        <taxon>Bacteria</taxon>
        <taxon>Pseudomonadati</taxon>
        <taxon>Pseudomonadota</taxon>
        <taxon>Betaproteobacteria</taxon>
        <taxon>Burkholderiales</taxon>
        <taxon>Oxalobacteraceae</taxon>
        <taxon>Telluria group</taxon>
        <taxon>Massilia</taxon>
    </lineage>
</organism>
<evidence type="ECO:0000256" key="1">
    <source>
        <dbReference type="SAM" id="MobiDB-lite"/>
    </source>
</evidence>
<comment type="caution">
    <text evidence="2">The sequence shown here is derived from an EMBL/GenBank/DDBJ whole genome shotgun (WGS) entry which is preliminary data.</text>
</comment>
<proteinExistence type="predicted"/>
<name>A0ABW0MR56_9BURK</name>
<protein>
    <submittedName>
        <fullName evidence="2">Uncharacterized protein</fullName>
    </submittedName>
</protein>
<dbReference type="Proteomes" id="UP001596101">
    <property type="component" value="Unassembled WGS sequence"/>
</dbReference>
<feature type="region of interest" description="Disordered" evidence="1">
    <location>
        <begin position="52"/>
        <end position="82"/>
    </location>
</feature>